<name>A0AAD7XM85_9STRA</name>
<dbReference type="PANTHER" id="PTHR12999">
    <property type="entry name" value="ZINC FINGER RAN-BINDING DOMAIN-CONTAINING PROTEIN 2 ZRANB2-RELATED"/>
    <property type="match status" value="1"/>
</dbReference>
<evidence type="ECO:0000256" key="5">
    <source>
        <dbReference type="SAM" id="MobiDB-lite"/>
    </source>
</evidence>
<keyword evidence="1" id="KW-0479">Metal-binding</keyword>
<sequence length="217" mass="24359">MSSSGSKNLRDPTSDWIARSRETPDLSNNAIYIGGDASAPPARVHHRREWSEQQGRGRPASRHAIDAGRYGPPGWVDRRSIHDFNADVADAVAGVQPRRPDERPRKVSNRLRSEGDWDCPSCGNVNWSKRTHCNQCGIKKPEASGQCREGRGGGFNERQSQDDYVKRPVNEEDDGFDEFGRKKSSKVDKAARRKAALERLKTQAAAPPRDRSRSRER</sequence>
<feature type="compositionally biased region" description="Basic and acidic residues" evidence="5">
    <location>
        <begin position="208"/>
        <end position="217"/>
    </location>
</feature>
<dbReference type="Proteomes" id="UP001230188">
    <property type="component" value="Unassembled WGS sequence"/>
</dbReference>
<dbReference type="Gene3D" id="4.10.1060.10">
    <property type="entry name" value="Zinc finger, RanBP2-type"/>
    <property type="match status" value="1"/>
</dbReference>
<dbReference type="SUPFAM" id="SSF90209">
    <property type="entry name" value="Ran binding protein zinc finger-like"/>
    <property type="match status" value="1"/>
</dbReference>
<dbReference type="InterPro" id="IPR001876">
    <property type="entry name" value="Znf_RanBP2"/>
</dbReference>
<feature type="compositionally biased region" description="Basic and acidic residues" evidence="5">
    <location>
        <begin position="8"/>
        <end position="24"/>
    </location>
</feature>
<feature type="compositionally biased region" description="Basic and acidic residues" evidence="5">
    <location>
        <begin position="98"/>
        <end position="114"/>
    </location>
</feature>
<feature type="compositionally biased region" description="Basic and acidic residues" evidence="5">
    <location>
        <begin position="178"/>
        <end position="201"/>
    </location>
</feature>
<feature type="region of interest" description="Disordered" evidence="5">
    <location>
        <begin position="92"/>
        <end position="114"/>
    </location>
</feature>
<protein>
    <recommendedName>
        <fullName evidence="6">RanBP2-type domain-containing protein</fullName>
    </recommendedName>
</protein>
<feature type="region of interest" description="Disordered" evidence="5">
    <location>
        <begin position="1"/>
        <end position="77"/>
    </location>
</feature>
<keyword evidence="2 4" id="KW-0863">Zinc-finger</keyword>
<gene>
    <name evidence="7" type="ORF">CTAYLR_007569</name>
</gene>
<dbReference type="Pfam" id="PF00641">
    <property type="entry name" value="Zn_ribbon_RanBP"/>
    <property type="match status" value="1"/>
</dbReference>
<evidence type="ECO:0000256" key="3">
    <source>
        <dbReference type="ARBA" id="ARBA00022833"/>
    </source>
</evidence>
<evidence type="ECO:0000256" key="2">
    <source>
        <dbReference type="ARBA" id="ARBA00022771"/>
    </source>
</evidence>
<dbReference type="InterPro" id="IPR036443">
    <property type="entry name" value="Znf_RanBP2_sf"/>
</dbReference>
<accession>A0AAD7XM85</accession>
<dbReference type="EMBL" id="JAQMWT010000346">
    <property type="protein sequence ID" value="KAJ8603640.1"/>
    <property type="molecule type" value="Genomic_DNA"/>
</dbReference>
<organism evidence="7 8">
    <name type="scientific">Chrysophaeum taylorii</name>
    <dbReference type="NCBI Taxonomy" id="2483200"/>
    <lineage>
        <taxon>Eukaryota</taxon>
        <taxon>Sar</taxon>
        <taxon>Stramenopiles</taxon>
        <taxon>Ochrophyta</taxon>
        <taxon>Pelagophyceae</taxon>
        <taxon>Pelagomonadales</taxon>
        <taxon>Pelagomonadaceae</taxon>
        <taxon>Chrysophaeum</taxon>
    </lineage>
</organism>
<evidence type="ECO:0000256" key="4">
    <source>
        <dbReference type="PROSITE-ProRule" id="PRU00322"/>
    </source>
</evidence>
<feature type="compositionally biased region" description="Basic and acidic residues" evidence="5">
    <location>
        <begin position="159"/>
        <end position="170"/>
    </location>
</feature>
<evidence type="ECO:0000313" key="7">
    <source>
        <dbReference type="EMBL" id="KAJ8603640.1"/>
    </source>
</evidence>
<proteinExistence type="predicted"/>
<keyword evidence="8" id="KW-1185">Reference proteome</keyword>
<comment type="caution">
    <text evidence="7">The sequence shown here is derived from an EMBL/GenBank/DDBJ whole genome shotgun (WGS) entry which is preliminary data.</text>
</comment>
<feature type="region of interest" description="Disordered" evidence="5">
    <location>
        <begin position="139"/>
        <end position="217"/>
    </location>
</feature>
<evidence type="ECO:0000259" key="6">
    <source>
        <dbReference type="PROSITE" id="PS50199"/>
    </source>
</evidence>
<feature type="domain" description="RanBP2-type" evidence="6">
    <location>
        <begin position="113"/>
        <end position="142"/>
    </location>
</feature>
<dbReference type="GO" id="GO:0008270">
    <property type="term" value="F:zinc ion binding"/>
    <property type="evidence" value="ECO:0007669"/>
    <property type="project" value="UniProtKB-KW"/>
</dbReference>
<evidence type="ECO:0000313" key="8">
    <source>
        <dbReference type="Proteomes" id="UP001230188"/>
    </source>
</evidence>
<dbReference type="AlphaFoldDB" id="A0AAD7XM85"/>
<reference evidence="7" key="1">
    <citation type="submission" date="2023-01" db="EMBL/GenBank/DDBJ databases">
        <title>Metagenome sequencing of chrysophaentin producing Chrysophaeum taylorii.</title>
        <authorList>
            <person name="Davison J."/>
            <person name="Bewley C."/>
        </authorList>
    </citation>
    <scope>NUCLEOTIDE SEQUENCE</scope>
    <source>
        <strain evidence="7">NIES-1699</strain>
    </source>
</reference>
<dbReference type="PROSITE" id="PS01358">
    <property type="entry name" value="ZF_RANBP2_1"/>
    <property type="match status" value="1"/>
</dbReference>
<dbReference type="PROSITE" id="PS50199">
    <property type="entry name" value="ZF_RANBP2_2"/>
    <property type="match status" value="1"/>
</dbReference>
<keyword evidence="3" id="KW-0862">Zinc</keyword>
<dbReference type="SMART" id="SM00547">
    <property type="entry name" value="ZnF_RBZ"/>
    <property type="match status" value="1"/>
</dbReference>
<evidence type="ECO:0000256" key="1">
    <source>
        <dbReference type="ARBA" id="ARBA00022723"/>
    </source>
</evidence>
<dbReference type="PANTHER" id="PTHR12999:SF17">
    <property type="entry name" value="ZINC FINGER RAN-BINDING DOMAIN-CONTAINING PROTEIN 2"/>
    <property type="match status" value="1"/>
</dbReference>